<dbReference type="AlphaFoldDB" id="A0A6A2XB97"/>
<keyword evidence="2" id="KW-1185">Reference proteome</keyword>
<sequence length="73" mass="8070">MGVENTVTPQADNPTVCVKPVTRRIHGYARLFIAQYFAKGCADRLQVFSTDFIDDDFVDACVGLTQARVEGKC</sequence>
<gene>
    <name evidence="1" type="ORF">F3Y22_tig00111834pilonHSYRG00277</name>
</gene>
<evidence type="ECO:0000313" key="2">
    <source>
        <dbReference type="Proteomes" id="UP000436088"/>
    </source>
</evidence>
<reference evidence="1" key="1">
    <citation type="submission" date="2019-09" db="EMBL/GenBank/DDBJ databases">
        <title>Draft genome information of white flower Hibiscus syriacus.</title>
        <authorList>
            <person name="Kim Y.-M."/>
        </authorList>
    </citation>
    <scope>NUCLEOTIDE SEQUENCE [LARGE SCALE GENOMIC DNA]</scope>
    <source>
        <strain evidence="1">YM2019G1</strain>
    </source>
</reference>
<dbReference type="Proteomes" id="UP000436088">
    <property type="component" value="Unassembled WGS sequence"/>
</dbReference>
<name>A0A6A2XB97_HIBSY</name>
<proteinExistence type="predicted"/>
<protein>
    <submittedName>
        <fullName evidence="1">Uncharacterized protein</fullName>
    </submittedName>
</protein>
<comment type="caution">
    <text evidence="1">The sequence shown here is derived from an EMBL/GenBank/DDBJ whole genome shotgun (WGS) entry which is preliminary data.</text>
</comment>
<organism evidence="1 2">
    <name type="scientific">Hibiscus syriacus</name>
    <name type="common">Rose of Sharon</name>
    <dbReference type="NCBI Taxonomy" id="106335"/>
    <lineage>
        <taxon>Eukaryota</taxon>
        <taxon>Viridiplantae</taxon>
        <taxon>Streptophyta</taxon>
        <taxon>Embryophyta</taxon>
        <taxon>Tracheophyta</taxon>
        <taxon>Spermatophyta</taxon>
        <taxon>Magnoliopsida</taxon>
        <taxon>eudicotyledons</taxon>
        <taxon>Gunneridae</taxon>
        <taxon>Pentapetalae</taxon>
        <taxon>rosids</taxon>
        <taxon>malvids</taxon>
        <taxon>Malvales</taxon>
        <taxon>Malvaceae</taxon>
        <taxon>Malvoideae</taxon>
        <taxon>Hibiscus</taxon>
    </lineage>
</organism>
<dbReference type="EMBL" id="VEPZ02001441">
    <property type="protein sequence ID" value="KAE8672871.1"/>
    <property type="molecule type" value="Genomic_DNA"/>
</dbReference>
<evidence type="ECO:0000313" key="1">
    <source>
        <dbReference type="EMBL" id="KAE8672871.1"/>
    </source>
</evidence>
<accession>A0A6A2XB97</accession>